<reference evidence="2 3" key="1">
    <citation type="journal article" date="2018" name="Proc. Natl. Acad. Sci. U.S.A.">
        <title>Draft genome sequence of Camellia sinensis var. sinensis provides insights into the evolution of the tea genome and tea quality.</title>
        <authorList>
            <person name="Wei C."/>
            <person name="Yang H."/>
            <person name="Wang S."/>
            <person name="Zhao J."/>
            <person name="Liu C."/>
            <person name="Gao L."/>
            <person name="Xia E."/>
            <person name="Lu Y."/>
            <person name="Tai Y."/>
            <person name="She G."/>
            <person name="Sun J."/>
            <person name="Cao H."/>
            <person name="Tong W."/>
            <person name="Gao Q."/>
            <person name="Li Y."/>
            <person name="Deng W."/>
            <person name="Jiang X."/>
            <person name="Wang W."/>
            <person name="Chen Q."/>
            <person name="Zhang S."/>
            <person name="Li H."/>
            <person name="Wu J."/>
            <person name="Wang P."/>
            <person name="Li P."/>
            <person name="Shi C."/>
            <person name="Zheng F."/>
            <person name="Jian J."/>
            <person name="Huang B."/>
            <person name="Shan D."/>
            <person name="Shi M."/>
            <person name="Fang C."/>
            <person name="Yue Y."/>
            <person name="Li F."/>
            <person name="Li D."/>
            <person name="Wei S."/>
            <person name="Han B."/>
            <person name="Jiang C."/>
            <person name="Yin Y."/>
            <person name="Xia T."/>
            <person name="Zhang Z."/>
            <person name="Bennetzen J.L."/>
            <person name="Zhao S."/>
            <person name="Wan X."/>
        </authorList>
    </citation>
    <scope>NUCLEOTIDE SEQUENCE [LARGE SCALE GENOMIC DNA]</scope>
    <source>
        <strain evidence="3">cv. Shuchazao</strain>
        <tissue evidence="2">Leaf</tissue>
    </source>
</reference>
<comment type="caution">
    <text evidence="2">The sequence shown here is derived from an EMBL/GenBank/DDBJ whole genome shotgun (WGS) entry which is preliminary data.</text>
</comment>
<dbReference type="EMBL" id="SDRB02012938">
    <property type="protein sequence ID" value="THF96375.1"/>
    <property type="molecule type" value="Genomic_DNA"/>
</dbReference>
<name>A0A4S4D547_CAMSN</name>
<keyword evidence="3" id="KW-1185">Reference proteome</keyword>
<dbReference type="Proteomes" id="UP000306102">
    <property type="component" value="Unassembled WGS sequence"/>
</dbReference>
<evidence type="ECO:0000313" key="2">
    <source>
        <dbReference type="EMBL" id="THF96375.1"/>
    </source>
</evidence>
<feature type="region of interest" description="Disordered" evidence="1">
    <location>
        <begin position="68"/>
        <end position="92"/>
    </location>
</feature>
<evidence type="ECO:0000313" key="3">
    <source>
        <dbReference type="Proteomes" id="UP000306102"/>
    </source>
</evidence>
<protein>
    <submittedName>
        <fullName evidence="2">Uncharacterized protein</fullName>
    </submittedName>
</protein>
<evidence type="ECO:0000256" key="1">
    <source>
        <dbReference type="SAM" id="MobiDB-lite"/>
    </source>
</evidence>
<dbReference type="AlphaFoldDB" id="A0A4S4D547"/>
<dbReference type="STRING" id="542762.A0A4S4D547"/>
<gene>
    <name evidence="2" type="ORF">TEA_026367</name>
</gene>
<accession>A0A4S4D547</accession>
<proteinExistence type="predicted"/>
<sequence>MLPVRSNASSKALFQLTVSVKPQTDIEGLNIADDVSQDPAQDISIQLLEKLSFVTTFARETTSQLFRGSNSDVFGANERNHEQTPHPYPSIVASNDVEEVPNEIPIASDPLEGWEVAANEKSLQYPKKVFCQIVFSSANYSAKTRDRALSYSFS</sequence>
<organism evidence="2 3">
    <name type="scientific">Camellia sinensis var. sinensis</name>
    <name type="common">China tea</name>
    <dbReference type="NCBI Taxonomy" id="542762"/>
    <lineage>
        <taxon>Eukaryota</taxon>
        <taxon>Viridiplantae</taxon>
        <taxon>Streptophyta</taxon>
        <taxon>Embryophyta</taxon>
        <taxon>Tracheophyta</taxon>
        <taxon>Spermatophyta</taxon>
        <taxon>Magnoliopsida</taxon>
        <taxon>eudicotyledons</taxon>
        <taxon>Gunneridae</taxon>
        <taxon>Pentapetalae</taxon>
        <taxon>asterids</taxon>
        <taxon>Ericales</taxon>
        <taxon>Theaceae</taxon>
        <taxon>Camellia</taxon>
    </lineage>
</organism>